<evidence type="ECO:0000313" key="1">
    <source>
        <dbReference type="EMBL" id="CAF4795596.1"/>
    </source>
</evidence>
<dbReference type="Proteomes" id="UP000663880">
    <property type="component" value="Unassembled WGS sequence"/>
</dbReference>
<reference evidence="1" key="1">
    <citation type="submission" date="2021-02" db="EMBL/GenBank/DDBJ databases">
        <authorList>
            <person name="Steward A R."/>
        </authorList>
    </citation>
    <scope>NUCLEOTIDE SEQUENCE</scope>
</reference>
<evidence type="ECO:0008006" key="3">
    <source>
        <dbReference type="Google" id="ProtNLM"/>
    </source>
</evidence>
<keyword evidence="2" id="KW-1185">Reference proteome</keyword>
<dbReference type="AlphaFoldDB" id="A0A821P345"/>
<comment type="caution">
    <text evidence="1">The sequence shown here is derived from an EMBL/GenBank/DDBJ whole genome shotgun (WGS) entry which is preliminary data.</text>
</comment>
<gene>
    <name evidence="1" type="ORF">PMACD_LOCUS3135</name>
</gene>
<accession>A0A821P345</accession>
<name>A0A821P345_9NEOP</name>
<protein>
    <recommendedName>
        <fullName evidence="3">Regulatory protein zeste</fullName>
    </recommendedName>
</protein>
<dbReference type="OrthoDB" id="7274909at2759"/>
<evidence type="ECO:0000313" key="2">
    <source>
        <dbReference type="Proteomes" id="UP000663880"/>
    </source>
</evidence>
<sequence>MNPNSTKQRLRPTPAQVKVVLSFLEQHPEMAWQELRNGNAGFHRIRKMWEELTETVNSIYGARKSASAWMKYWQDKRRNVLVKSRSIKQGKVRLNLTSVDKRIIKLHQMRRNNKVIMNKPCNGEDNSVDSVDAYEVPNDDRMVTNDCEEKSWKLMGTMIDAMAKQAEALTHIGQESLKKSEAMEQIAEASLTQALAVDKLAIIFDGFSGSLYEVRNAIQSIDYTMKRCYPP</sequence>
<organism evidence="1 2">
    <name type="scientific">Pieris macdunnoughi</name>
    <dbReference type="NCBI Taxonomy" id="345717"/>
    <lineage>
        <taxon>Eukaryota</taxon>
        <taxon>Metazoa</taxon>
        <taxon>Ecdysozoa</taxon>
        <taxon>Arthropoda</taxon>
        <taxon>Hexapoda</taxon>
        <taxon>Insecta</taxon>
        <taxon>Pterygota</taxon>
        <taxon>Neoptera</taxon>
        <taxon>Endopterygota</taxon>
        <taxon>Lepidoptera</taxon>
        <taxon>Glossata</taxon>
        <taxon>Ditrysia</taxon>
        <taxon>Papilionoidea</taxon>
        <taxon>Pieridae</taxon>
        <taxon>Pierinae</taxon>
        <taxon>Pieris</taxon>
    </lineage>
</organism>
<dbReference type="EMBL" id="CAJOBZ010000005">
    <property type="protein sequence ID" value="CAF4795596.1"/>
    <property type="molecule type" value="Genomic_DNA"/>
</dbReference>
<proteinExistence type="predicted"/>